<proteinExistence type="predicted"/>
<dbReference type="PANTHER" id="PTHR30570">
    <property type="entry name" value="PERIPLASMIC PHOSPHATE BINDING COMPONENT OF PHOSPHATE ABC TRANSPORTER"/>
    <property type="match status" value="1"/>
</dbReference>
<dbReference type="InterPro" id="IPR050811">
    <property type="entry name" value="Phosphate_ABC_transporter"/>
</dbReference>
<dbReference type="SUPFAM" id="SSF53850">
    <property type="entry name" value="Periplasmic binding protein-like II"/>
    <property type="match status" value="1"/>
</dbReference>
<keyword evidence="6" id="KW-1185">Reference proteome</keyword>
<dbReference type="InterPro" id="IPR024370">
    <property type="entry name" value="PBP_domain"/>
</dbReference>
<comment type="caution">
    <text evidence="5">The sequence shown here is derived from an EMBL/GenBank/DDBJ whole genome shotgun (WGS) entry which is preliminary data.</text>
</comment>
<dbReference type="RefSeq" id="WP_378551486.1">
    <property type="nucleotide sequence ID" value="NZ_JBHSBA010000007.1"/>
</dbReference>
<evidence type="ECO:0000256" key="3">
    <source>
        <dbReference type="SAM" id="Phobius"/>
    </source>
</evidence>
<keyword evidence="3" id="KW-1133">Transmembrane helix</keyword>
<keyword evidence="1" id="KW-0732">Signal</keyword>
<keyword evidence="3" id="KW-0472">Membrane</keyword>
<dbReference type="Gene3D" id="3.40.190.10">
    <property type="entry name" value="Periplasmic binding protein-like II"/>
    <property type="match status" value="2"/>
</dbReference>
<dbReference type="PANTHER" id="PTHR30570:SF1">
    <property type="entry name" value="PHOSPHATE-BINDING PROTEIN PSTS"/>
    <property type="match status" value="1"/>
</dbReference>
<sequence length="534" mass="56213">MGEFPVEIVLSVLGLIVAIATFLREYVFVGRKRLGYRVQMNTPARSWVSRENGSAAPASEAVASAVGAASNADPAQSNTDSPAQSQAAGEQAAGAAAPEPADRTTSLMLIRIENDGSTSIEDSDYQSTEVPVLAFRAHTIESVEVTERVTRGQESVAVSSAALLGVSRSVGPGGVDQIVLPAVPLDRGEHYKLLVVLVGPKPEPLDVDGKKVVSKEGWLKGGRFEETTSRSRREPALLGLSVLLALVVMAQLLAVVLRGDPPPRDCAASGLTIVGSTAMAPMIRAAAQDYEKTCTGARFAYDFTGTEPGLRTLAAAGPTQGVLAIGDGSTGTSFAMLTEIPLAVSSFAVITHPGVGLKDLSTQQVRDLYRGNIRNWNQIGGPDLPVVLIDRTAGSGTRRALESQLLEDNRKVFRYTSCIGMAAGGEQCEVDLTEEVATFVAKIAGAVGYLETSAVGAEVAAVSIDGVLPTPDTLRSGDYRFTGVEYAYTHGPIAGDSLIAQFLDYLIRGKARLTMMEFGNIPCVDPVEPNFCTP</sequence>
<evidence type="ECO:0000259" key="4">
    <source>
        <dbReference type="Pfam" id="PF12849"/>
    </source>
</evidence>
<organism evidence="5 6">
    <name type="scientific">Nocardia rhizosphaerae</name>
    <dbReference type="NCBI Taxonomy" id="1691571"/>
    <lineage>
        <taxon>Bacteria</taxon>
        <taxon>Bacillati</taxon>
        <taxon>Actinomycetota</taxon>
        <taxon>Actinomycetes</taxon>
        <taxon>Mycobacteriales</taxon>
        <taxon>Nocardiaceae</taxon>
        <taxon>Nocardia</taxon>
    </lineage>
</organism>
<evidence type="ECO:0000313" key="6">
    <source>
        <dbReference type="Proteomes" id="UP001595767"/>
    </source>
</evidence>
<accession>A0ABV8L807</accession>
<keyword evidence="3" id="KW-0812">Transmembrane</keyword>
<feature type="region of interest" description="Disordered" evidence="2">
    <location>
        <begin position="59"/>
        <end position="101"/>
    </location>
</feature>
<feature type="domain" description="PBP" evidence="4">
    <location>
        <begin position="265"/>
        <end position="507"/>
    </location>
</feature>
<evidence type="ECO:0000256" key="2">
    <source>
        <dbReference type="SAM" id="MobiDB-lite"/>
    </source>
</evidence>
<feature type="transmembrane region" description="Helical" evidence="3">
    <location>
        <begin position="236"/>
        <end position="257"/>
    </location>
</feature>
<reference evidence="6" key="1">
    <citation type="journal article" date="2019" name="Int. J. Syst. Evol. Microbiol.">
        <title>The Global Catalogue of Microorganisms (GCM) 10K type strain sequencing project: providing services to taxonomists for standard genome sequencing and annotation.</title>
        <authorList>
            <consortium name="The Broad Institute Genomics Platform"/>
            <consortium name="The Broad Institute Genome Sequencing Center for Infectious Disease"/>
            <person name="Wu L."/>
            <person name="Ma J."/>
        </authorList>
    </citation>
    <scope>NUCLEOTIDE SEQUENCE [LARGE SCALE GENOMIC DNA]</scope>
    <source>
        <strain evidence="6">CGMCC 4.7204</strain>
    </source>
</reference>
<evidence type="ECO:0000313" key="5">
    <source>
        <dbReference type="EMBL" id="MFC4126519.1"/>
    </source>
</evidence>
<dbReference type="EMBL" id="JBHSBA010000007">
    <property type="protein sequence ID" value="MFC4126519.1"/>
    <property type="molecule type" value="Genomic_DNA"/>
</dbReference>
<protein>
    <submittedName>
        <fullName evidence="5">PstS family phosphate ABC transporter substrate-binding protein</fullName>
    </submittedName>
</protein>
<name>A0ABV8L807_9NOCA</name>
<feature type="transmembrane region" description="Helical" evidence="3">
    <location>
        <begin position="6"/>
        <end position="27"/>
    </location>
</feature>
<gene>
    <name evidence="5" type="ORF">ACFOW8_16400</name>
</gene>
<evidence type="ECO:0000256" key="1">
    <source>
        <dbReference type="ARBA" id="ARBA00022729"/>
    </source>
</evidence>
<dbReference type="Pfam" id="PF12849">
    <property type="entry name" value="PBP_like_2"/>
    <property type="match status" value="1"/>
</dbReference>
<feature type="compositionally biased region" description="Low complexity" evidence="2">
    <location>
        <begin position="59"/>
        <end position="99"/>
    </location>
</feature>
<dbReference type="Proteomes" id="UP001595767">
    <property type="component" value="Unassembled WGS sequence"/>
</dbReference>